<evidence type="ECO:0000256" key="2">
    <source>
        <dbReference type="SAM" id="Phobius"/>
    </source>
</evidence>
<dbReference type="AlphaFoldDB" id="A0A9X3RRE8"/>
<feature type="region of interest" description="Disordered" evidence="1">
    <location>
        <begin position="389"/>
        <end position="411"/>
    </location>
</feature>
<feature type="region of interest" description="Disordered" evidence="1">
    <location>
        <begin position="1"/>
        <end position="28"/>
    </location>
</feature>
<sequence length="472" mass="51660">MPPVTAFEADRWMDSDEHPTGRGRSFRGLMNPALEAPRRFLRFARTSPGLLSIISTILVLAILAAGGAMVYSSENRQSQLNTLVTRTEPLSDAAQELFNSLSVADSVATTSFLRKSTSDTATKDYDAAMTSASSAIIRATSGIDDIESREMALVLQIQNSLPDYLQLMSKAQTHDRLRNPVGASYLTQASTLMQNTMLPAARELYSRTSEEVSAQQAKLSAPLWFPLSGIVAAIIMLVIAQFWLAALTNRRLNIGYVAATGLMLFALVWASTSAALTWHAGNQNVQGTVRPLEQLTAVRISVQQSRTQEALGLIQRDYGKDRQQKFSDSMADIDSKLEALRKQVSHPERIDTAREALRSWDESHARMVSELQNGRYTEALAAALDTKVKKDPNGKGIQDGRGPGDPGEDTSDYTIVDDEMQELISSIRAELRDILVESRSAAGRVTNLVLALTVLSALCVIGGTRPRLQEFL</sequence>
<evidence type="ECO:0000256" key="1">
    <source>
        <dbReference type="SAM" id="MobiDB-lite"/>
    </source>
</evidence>
<evidence type="ECO:0000313" key="3">
    <source>
        <dbReference type="EMBL" id="MCZ9304942.1"/>
    </source>
</evidence>
<dbReference type="GeneID" id="301812943"/>
<comment type="caution">
    <text evidence="3">The sequence shown here is derived from an EMBL/GenBank/DDBJ whole genome shotgun (WGS) entry which is preliminary data.</text>
</comment>
<feature type="transmembrane region" description="Helical" evidence="2">
    <location>
        <begin position="223"/>
        <end position="244"/>
    </location>
</feature>
<dbReference type="RefSeq" id="WP_269954849.1">
    <property type="nucleotide sequence ID" value="NZ_JAKMUV010000004.1"/>
</dbReference>
<feature type="transmembrane region" description="Helical" evidence="2">
    <location>
        <begin position="50"/>
        <end position="71"/>
    </location>
</feature>
<gene>
    <name evidence="3" type="ORF">L8U58_05235</name>
</gene>
<organism evidence="3 4">
    <name type="scientific">Corynebacterium macclintockiae</name>
    <dbReference type="NCBI Taxonomy" id="2913501"/>
    <lineage>
        <taxon>Bacteria</taxon>
        <taxon>Bacillati</taxon>
        <taxon>Actinomycetota</taxon>
        <taxon>Actinomycetes</taxon>
        <taxon>Mycobacteriales</taxon>
        <taxon>Corynebacteriaceae</taxon>
        <taxon>Corynebacterium</taxon>
    </lineage>
</organism>
<name>A0A9X3RRE8_9CORY</name>
<evidence type="ECO:0008006" key="5">
    <source>
        <dbReference type="Google" id="ProtNLM"/>
    </source>
</evidence>
<keyword evidence="2" id="KW-0472">Membrane</keyword>
<dbReference type="Proteomes" id="UP001146505">
    <property type="component" value="Unassembled WGS sequence"/>
</dbReference>
<proteinExistence type="predicted"/>
<feature type="compositionally biased region" description="Basic and acidic residues" evidence="1">
    <location>
        <begin position="8"/>
        <end position="20"/>
    </location>
</feature>
<feature type="transmembrane region" description="Helical" evidence="2">
    <location>
        <begin position="445"/>
        <end position="464"/>
    </location>
</feature>
<evidence type="ECO:0000313" key="4">
    <source>
        <dbReference type="Proteomes" id="UP001146505"/>
    </source>
</evidence>
<keyword evidence="2" id="KW-1133">Transmembrane helix</keyword>
<feature type="transmembrane region" description="Helical" evidence="2">
    <location>
        <begin position="256"/>
        <end position="278"/>
    </location>
</feature>
<accession>A0A9X3RRE8</accession>
<keyword evidence="2" id="KW-0812">Transmembrane</keyword>
<keyword evidence="4" id="KW-1185">Reference proteome</keyword>
<dbReference type="EMBL" id="JAKMUV010000004">
    <property type="protein sequence ID" value="MCZ9304942.1"/>
    <property type="molecule type" value="Genomic_DNA"/>
</dbReference>
<reference evidence="3" key="1">
    <citation type="submission" date="2022-02" db="EMBL/GenBank/DDBJ databases">
        <title>Corynebacterium sp. from urogenital microbiome.</title>
        <authorList>
            <person name="Cappelli E.A."/>
            <person name="Ribeiro T.G."/>
            <person name="Peixe L."/>
        </authorList>
    </citation>
    <scope>NUCLEOTIDE SEQUENCE</scope>
    <source>
        <strain evidence="3">C9Ua_112</strain>
    </source>
</reference>
<protein>
    <recommendedName>
        <fullName evidence="5">Chemotaxis methyl-accepting receptor HlyB-like 4HB MCP domain-containing protein</fullName>
    </recommendedName>
</protein>